<protein>
    <submittedName>
        <fullName evidence="1">DUF3892 domain-containing protein</fullName>
    </submittedName>
</protein>
<organism evidence="1 2">
    <name type="scientific">Vreelandella lionensis</name>
    <dbReference type="NCBI Taxonomy" id="1144478"/>
    <lineage>
        <taxon>Bacteria</taxon>
        <taxon>Pseudomonadati</taxon>
        <taxon>Pseudomonadota</taxon>
        <taxon>Gammaproteobacteria</taxon>
        <taxon>Oceanospirillales</taxon>
        <taxon>Halomonadaceae</taxon>
        <taxon>Vreelandella</taxon>
    </lineage>
</organism>
<accession>A0ABW8BNK3</accession>
<evidence type="ECO:0000313" key="1">
    <source>
        <dbReference type="EMBL" id="MFI8748802.1"/>
    </source>
</evidence>
<name>A0ABW8BNK3_9GAMM</name>
<dbReference type="InterPro" id="IPR024997">
    <property type="entry name" value="DUF3892"/>
</dbReference>
<keyword evidence="2" id="KW-1185">Reference proteome</keyword>
<comment type="caution">
    <text evidence="1">The sequence shown here is derived from an EMBL/GenBank/DDBJ whole genome shotgun (WGS) entry which is preliminary data.</text>
</comment>
<dbReference type="EMBL" id="JBITWC010000003">
    <property type="protein sequence ID" value="MFI8748802.1"/>
    <property type="molecule type" value="Genomic_DNA"/>
</dbReference>
<reference evidence="1 2" key="1">
    <citation type="submission" date="2024-10" db="EMBL/GenBank/DDBJ databases">
        <title>The Natural Products Discovery Center: Release of the First 8490 Sequenced Strains for Exploring Actinobacteria Biosynthetic Diversity.</title>
        <authorList>
            <person name="Kalkreuter E."/>
            <person name="Kautsar S.A."/>
            <person name="Yang D."/>
            <person name="Bader C.D."/>
            <person name="Teijaro C.N."/>
            <person name="Fluegel L."/>
            <person name="Davis C.M."/>
            <person name="Simpson J.R."/>
            <person name="Lauterbach L."/>
            <person name="Steele A.D."/>
            <person name="Gui C."/>
            <person name="Meng S."/>
            <person name="Li G."/>
            <person name="Viehrig K."/>
            <person name="Ye F."/>
            <person name="Su P."/>
            <person name="Kiefer A.F."/>
            <person name="Nichols A."/>
            <person name="Cepeda A.J."/>
            <person name="Yan W."/>
            <person name="Fan B."/>
            <person name="Jiang Y."/>
            <person name="Adhikari A."/>
            <person name="Zheng C.-J."/>
            <person name="Schuster L."/>
            <person name="Cowan T.M."/>
            <person name="Smanski M.J."/>
            <person name="Chevrette M.G."/>
            <person name="De Carvalho L.P.S."/>
            <person name="Shen B."/>
        </authorList>
    </citation>
    <scope>NUCLEOTIDE SEQUENCE [LARGE SCALE GENOMIC DNA]</scope>
    <source>
        <strain evidence="1 2">NPDC077409</strain>
    </source>
</reference>
<dbReference type="RefSeq" id="WP_399841766.1">
    <property type="nucleotide sequence ID" value="NZ_JBITWC010000003.1"/>
</dbReference>
<evidence type="ECO:0000313" key="2">
    <source>
        <dbReference type="Proteomes" id="UP001614338"/>
    </source>
</evidence>
<dbReference type="Proteomes" id="UP001614338">
    <property type="component" value="Unassembled WGS sequence"/>
</dbReference>
<gene>
    <name evidence="1" type="ORF">ACIGG6_02180</name>
</gene>
<sequence length="87" mass="9561">MTDRQVTATGKDTDGDITKLCKSGEWWSPRSKADAIRDIEMGFNTYYVKDKAGNRADIHVVTVGSKKHLRTSADASSANNLDNLPDC</sequence>
<dbReference type="Pfam" id="PF13031">
    <property type="entry name" value="DUF3892"/>
    <property type="match status" value="1"/>
</dbReference>
<proteinExistence type="predicted"/>